<dbReference type="Gene3D" id="3.30.160.250">
    <property type="match status" value="1"/>
</dbReference>
<reference evidence="2 3" key="1">
    <citation type="submission" date="2009-02" db="EMBL/GenBank/DDBJ databases">
        <title>Draft genome sequence of Clostridium asparagiforme (DSM 15981).</title>
        <authorList>
            <person name="Sudarsanam P."/>
            <person name="Ley R."/>
            <person name="Guruge J."/>
            <person name="Turnbaugh P.J."/>
            <person name="Mahowald M."/>
            <person name="Liep D."/>
            <person name="Gordon J."/>
        </authorList>
    </citation>
    <scope>NUCLEOTIDE SEQUENCE [LARGE SCALE GENOMIC DNA]</scope>
    <source>
        <strain evidence="2 3">DSM 15981</strain>
    </source>
</reference>
<comment type="caution">
    <text evidence="2">The sequence shown here is derived from an EMBL/GenBank/DDBJ whole genome shotgun (WGS) entry which is preliminary data.</text>
</comment>
<dbReference type="EMBL" id="ACCJ01000237">
    <property type="protein sequence ID" value="EEG54723.1"/>
    <property type="molecule type" value="Genomic_DNA"/>
</dbReference>
<sequence length="102" mass="11739">MEQNPIRRRTIMTFTYPAVFTPHKDDKGFHAEFPDLELCEADGPDLEDAIEAARDAAYNWLSLEWEEGGDFPQQTHAEDMELAEGAFVRQIMVRIKLLPDND</sequence>
<organism evidence="2 3">
    <name type="scientific">[Clostridium] asparagiforme DSM 15981</name>
    <dbReference type="NCBI Taxonomy" id="518636"/>
    <lineage>
        <taxon>Bacteria</taxon>
        <taxon>Bacillati</taxon>
        <taxon>Bacillota</taxon>
        <taxon>Clostridia</taxon>
        <taxon>Lachnospirales</taxon>
        <taxon>Lachnospiraceae</taxon>
        <taxon>Enterocloster</taxon>
    </lineage>
</organism>
<name>C0D1S4_9FIRM</name>
<protein>
    <recommendedName>
        <fullName evidence="1">HicB-like antitoxin of toxin-antitoxin system domain-containing protein</fullName>
    </recommendedName>
</protein>
<dbReference type="InterPro" id="IPR031807">
    <property type="entry name" value="HicB-like"/>
</dbReference>
<dbReference type="AlphaFoldDB" id="C0D1S4"/>
<accession>C0D1S4</accession>
<evidence type="ECO:0000259" key="1">
    <source>
        <dbReference type="Pfam" id="PF15919"/>
    </source>
</evidence>
<dbReference type="Pfam" id="PF15919">
    <property type="entry name" value="HicB_lk_antitox"/>
    <property type="match status" value="1"/>
</dbReference>
<feature type="domain" description="HicB-like antitoxin of toxin-antitoxin system" evidence="1">
    <location>
        <begin position="16"/>
        <end position="87"/>
    </location>
</feature>
<dbReference type="SUPFAM" id="SSF143100">
    <property type="entry name" value="TTHA1013/TTHA0281-like"/>
    <property type="match status" value="1"/>
</dbReference>
<gene>
    <name evidence="2" type="ORF">CLOSTASPAR_03213</name>
</gene>
<evidence type="ECO:0000313" key="2">
    <source>
        <dbReference type="EMBL" id="EEG54723.1"/>
    </source>
</evidence>
<dbReference type="HOGENOM" id="CLU_114047_0_3_9"/>
<dbReference type="Proteomes" id="UP000004756">
    <property type="component" value="Unassembled WGS sequence"/>
</dbReference>
<proteinExistence type="predicted"/>
<evidence type="ECO:0000313" key="3">
    <source>
        <dbReference type="Proteomes" id="UP000004756"/>
    </source>
</evidence>
<dbReference type="InterPro" id="IPR035069">
    <property type="entry name" value="TTHA1013/TTHA0281-like"/>
</dbReference>
<keyword evidence="3" id="KW-1185">Reference proteome</keyword>